<name>A0A2N0QLV2_9GLOM</name>
<sequence length="215" mass="25182">MVFKKCKELLDFNDILAKTQLFHLECLLNKNNSTELNNILTKINQISNIKDSELLILVRCKVYVELKMYYEAMLDLNLLYDKNSYSYQHISYISFIYLLREYTDFWLYLNVNNNNSDLSKLGIINEFSKYMYENVLKLEGLGWIEYQLPIELQAVPGLHVQPSIEINGSINMQIDYVREGYNGNEITYIPDISNIGDLLPNFHKICPNKRNGKLA</sequence>
<proteinExistence type="predicted"/>
<dbReference type="Proteomes" id="UP000232688">
    <property type="component" value="Unassembled WGS sequence"/>
</dbReference>
<reference evidence="1 2" key="1">
    <citation type="submission" date="2017-10" db="EMBL/GenBank/DDBJ databases">
        <title>Extensive intraspecific genome diversity in a model arbuscular mycorrhizal fungus.</title>
        <authorList>
            <person name="Chen E.C.H."/>
            <person name="Morin E."/>
            <person name="Baudet D."/>
            <person name="Noel J."/>
            <person name="Ndikumana S."/>
            <person name="Charron P."/>
            <person name="St-Onge C."/>
            <person name="Giorgi J."/>
            <person name="Grigoriev I.V."/>
            <person name="Roux C."/>
            <person name="Martin F.M."/>
            <person name="Corradi N."/>
        </authorList>
    </citation>
    <scope>NUCLEOTIDE SEQUENCE [LARGE SCALE GENOMIC DNA]</scope>
    <source>
        <strain evidence="1 2">A1</strain>
    </source>
</reference>
<protein>
    <submittedName>
        <fullName evidence="1">Uncharacterized protein</fullName>
    </submittedName>
</protein>
<accession>A0A2N0QLV2</accession>
<dbReference type="VEuPathDB" id="FungiDB:RhiirA1_543591"/>
<organism evidence="1 2">
    <name type="scientific">Rhizophagus irregularis</name>
    <dbReference type="NCBI Taxonomy" id="588596"/>
    <lineage>
        <taxon>Eukaryota</taxon>
        <taxon>Fungi</taxon>
        <taxon>Fungi incertae sedis</taxon>
        <taxon>Mucoromycota</taxon>
        <taxon>Glomeromycotina</taxon>
        <taxon>Glomeromycetes</taxon>
        <taxon>Glomerales</taxon>
        <taxon>Glomeraceae</taxon>
        <taxon>Rhizophagus</taxon>
    </lineage>
</organism>
<reference evidence="1 2" key="2">
    <citation type="submission" date="2017-10" db="EMBL/GenBank/DDBJ databases">
        <title>Genome analyses suggest a sexual origin of heterokaryosis in a supposedly ancient asexual fungus.</title>
        <authorList>
            <person name="Corradi N."/>
            <person name="Sedzielewska K."/>
            <person name="Noel J."/>
            <person name="Charron P."/>
            <person name="Farinelli L."/>
            <person name="Marton T."/>
            <person name="Kruger M."/>
            <person name="Pelin A."/>
            <person name="Brachmann A."/>
            <person name="Corradi N."/>
        </authorList>
    </citation>
    <scope>NUCLEOTIDE SEQUENCE [LARGE SCALE GENOMIC DNA]</scope>
    <source>
        <strain evidence="1 2">A1</strain>
    </source>
</reference>
<dbReference type="AlphaFoldDB" id="A0A2N0QLV2"/>
<evidence type="ECO:0000313" key="1">
    <source>
        <dbReference type="EMBL" id="PKC52031.1"/>
    </source>
</evidence>
<evidence type="ECO:0000313" key="2">
    <source>
        <dbReference type="Proteomes" id="UP000232688"/>
    </source>
</evidence>
<gene>
    <name evidence="1" type="ORF">RhiirA1_543591</name>
</gene>
<dbReference type="EMBL" id="LLXH01006530">
    <property type="protein sequence ID" value="PKC52031.1"/>
    <property type="molecule type" value="Genomic_DNA"/>
</dbReference>
<comment type="caution">
    <text evidence="1">The sequence shown here is derived from an EMBL/GenBank/DDBJ whole genome shotgun (WGS) entry which is preliminary data.</text>
</comment>